<keyword evidence="6" id="KW-0963">Cytoplasm</keyword>
<evidence type="ECO:0000256" key="5">
    <source>
        <dbReference type="ARBA" id="ARBA00019863"/>
    </source>
</evidence>
<evidence type="ECO:0000256" key="12">
    <source>
        <dbReference type="ARBA" id="ARBA00032687"/>
    </source>
</evidence>
<evidence type="ECO:0000256" key="13">
    <source>
        <dbReference type="SAM" id="Coils"/>
    </source>
</evidence>
<evidence type="ECO:0000256" key="1">
    <source>
        <dbReference type="ARBA" id="ARBA00004294"/>
    </source>
</evidence>
<dbReference type="Proteomes" id="UP000288716">
    <property type="component" value="Unassembled WGS sequence"/>
</dbReference>
<accession>A0A443SKB6</accession>
<evidence type="ECO:0000256" key="4">
    <source>
        <dbReference type="ARBA" id="ARBA00008233"/>
    </source>
</evidence>
<dbReference type="GO" id="GO:0008289">
    <property type="term" value="F:lipid binding"/>
    <property type="evidence" value="ECO:0007669"/>
    <property type="project" value="UniProtKB-KW"/>
</dbReference>
<dbReference type="GO" id="GO:0005759">
    <property type="term" value="C:mitochondrial matrix"/>
    <property type="evidence" value="ECO:0007669"/>
    <property type="project" value="UniProtKB-SubCell"/>
</dbReference>
<sequence>MYHKSHYLDANHSFARGDNSNAVLVKGSIWRQSVRDTTEIENLRRELVKAKQTIFEMQEKEQRLKDRLAEQAQKMLERGIRFENVCLGEMRPTALIRKYGNLYAQARVDTLDALDSLHPLKDAEELKSKLLFSVVVLAFRSAQQTASELKQQICKLLQIQDCSKKENNDETAELHTSINTYLRNTCDQFDTSKNVEEVCNQIWATLYDYPCLKMCDGLTIYVRDCVRLAWALTSQTPPFVIEYETRNFRRDMHIRFHTSHQECDTIKTYLWPALLEDATNGPCVHKGVVIT</sequence>
<keyword evidence="10" id="KW-0496">Mitochondrion</keyword>
<organism evidence="15 16">
    <name type="scientific">Leptotrombidium deliense</name>
    <dbReference type="NCBI Taxonomy" id="299467"/>
    <lineage>
        <taxon>Eukaryota</taxon>
        <taxon>Metazoa</taxon>
        <taxon>Ecdysozoa</taxon>
        <taxon>Arthropoda</taxon>
        <taxon>Chelicerata</taxon>
        <taxon>Arachnida</taxon>
        <taxon>Acari</taxon>
        <taxon>Acariformes</taxon>
        <taxon>Trombidiformes</taxon>
        <taxon>Prostigmata</taxon>
        <taxon>Anystina</taxon>
        <taxon>Parasitengona</taxon>
        <taxon>Trombiculoidea</taxon>
        <taxon>Trombiculidae</taxon>
        <taxon>Leptotrombidium</taxon>
    </lineage>
</organism>
<keyword evidence="16" id="KW-1185">Reference proteome</keyword>
<evidence type="ECO:0000313" key="15">
    <source>
        <dbReference type="EMBL" id="RWS27933.1"/>
    </source>
</evidence>
<keyword evidence="9" id="KW-0446">Lipid-binding</keyword>
<keyword evidence="7" id="KW-1000">Mitochondrion outer membrane</keyword>
<keyword evidence="11" id="KW-0472">Membrane</keyword>
<feature type="coiled-coil region" evidence="13">
    <location>
        <begin position="40"/>
        <end position="78"/>
    </location>
</feature>
<dbReference type="InterPro" id="IPR026169">
    <property type="entry name" value="MIEAP"/>
</dbReference>
<dbReference type="AlphaFoldDB" id="A0A443SKB6"/>
<comment type="caution">
    <text evidence="15">The sequence shown here is derived from an EMBL/GenBank/DDBJ whole genome shotgun (WGS) entry which is preliminary data.</text>
</comment>
<evidence type="ECO:0000256" key="9">
    <source>
        <dbReference type="ARBA" id="ARBA00023121"/>
    </source>
</evidence>
<comment type="similarity">
    <text evidence="4">Belongs to the MIEAP family.</text>
</comment>
<dbReference type="PANTHER" id="PTHR21771:SF1">
    <property type="entry name" value="MITOCHONDRIA-EATING PROTEIN"/>
    <property type="match status" value="1"/>
</dbReference>
<comment type="subcellular location">
    <subcellularLocation>
        <location evidence="3">Cytoplasm</location>
    </subcellularLocation>
    <subcellularLocation>
        <location evidence="2">Mitochondrion matrix</location>
    </subcellularLocation>
    <subcellularLocation>
        <location evidence="1">Mitochondrion outer membrane</location>
    </subcellularLocation>
</comment>
<evidence type="ECO:0000256" key="11">
    <source>
        <dbReference type="ARBA" id="ARBA00023136"/>
    </source>
</evidence>
<evidence type="ECO:0000256" key="8">
    <source>
        <dbReference type="ARBA" id="ARBA00023054"/>
    </source>
</evidence>
<evidence type="ECO:0000256" key="3">
    <source>
        <dbReference type="ARBA" id="ARBA00004496"/>
    </source>
</evidence>
<gene>
    <name evidence="15" type="ORF">B4U80_10933</name>
</gene>
<dbReference type="GO" id="GO:0035695">
    <property type="term" value="P:mitophagy by internal vacuole formation"/>
    <property type="evidence" value="ECO:0007669"/>
    <property type="project" value="TreeGrafter"/>
</dbReference>
<dbReference type="OrthoDB" id="6047381at2759"/>
<evidence type="ECO:0000256" key="10">
    <source>
        <dbReference type="ARBA" id="ARBA00023128"/>
    </source>
</evidence>
<dbReference type="InterPro" id="IPR031981">
    <property type="entry name" value="MIEAP_C"/>
</dbReference>
<name>A0A443SKB6_9ACAR</name>
<dbReference type="EMBL" id="NCKV01001672">
    <property type="protein sequence ID" value="RWS27933.1"/>
    <property type="molecule type" value="Genomic_DNA"/>
</dbReference>
<dbReference type="GO" id="GO:0005741">
    <property type="term" value="C:mitochondrial outer membrane"/>
    <property type="evidence" value="ECO:0007669"/>
    <property type="project" value="UniProtKB-SubCell"/>
</dbReference>
<reference evidence="15 16" key="1">
    <citation type="journal article" date="2018" name="Gigascience">
        <title>Genomes of trombidid mites reveal novel predicted allergens and laterally-transferred genes associated with secondary metabolism.</title>
        <authorList>
            <person name="Dong X."/>
            <person name="Chaisiri K."/>
            <person name="Xia D."/>
            <person name="Armstrong S.D."/>
            <person name="Fang Y."/>
            <person name="Donnelly M.J."/>
            <person name="Kadowaki T."/>
            <person name="McGarry J.W."/>
            <person name="Darby A.C."/>
            <person name="Makepeace B.L."/>
        </authorList>
    </citation>
    <scope>NUCLEOTIDE SEQUENCE [LARGE SCALE GENOMIC DNA]</scope>
    <source>
        <strain evidence="15">UoL-UT</strain>
    </source>
</reference>
<evidence type="ECO:0000313" key="16">
    <source>
        <dbReference type="Proteomes" id="UP000288716"/>
    </source>
</evidence>
<evidence type="ECO:0000256" key="6">
    <source>
        <dbReference type="ARBA" id="ARBA00022490"/>
    </source>
</evidence>
<evidence type="ECO:0000259" key="14">
    <source>
        <dbReference type="Pfam" id="PF16026"/>
    </source>
</evidence>
<evidence type="ECO:0000256" key="7">
    <source>
        <dbReference type="ARBA" id="ARBA00022787"/>
    </source>
</evidence>
<proteinExistence type="inferred from homology"/>
<dbReference type="PANTHER" id="PTHR21771">
    <property type="entry name" value="MITOCHONDRIA-EATING PROTEIN-RELATED"/>
    <property type="match status" value="1"/>
</dbReference>
<dbReference type="Pfam" id="PF16026">
    <property type="entry name" value="MIEAP"/>
    <property type="match status" value="1"/>
</dbReference>
<feature type="domain" description="Mitochondria-eating protein C-terminal" evidence="14">
    <location>
        <begin position="91"/>
        <end position="291"/>
    </location>
</feature>
<evidence type="ECO:0000256" key="2">
    <source>
        <dbReference type="ARBA" id="ARBA00004305"/>
    </source>
</evidence>
<protein>
    <recommendedName>
        <fullName evidence="5">Mitochondria-eating protein</fullName>
    </recommendedName>
    <alternativeName>
        <fullName evidence="12">Spermatogenesis-associated protein 18</fullName>
    </alternativeName>
</protein>
<dbReference type="GO" id="GO:0035694">
    <property type="term" value="P:mitochondrial protein catabolic process"/>
    <property type="evidence" value="ECO:0007669"/>
    <property type="project" value="InterPro"/>
</dbReference>
<keyword evidence="8 13" id="KW-0175">Coiled coil</keyword>
<dbReference type="VEuPathDB" id="VectorBase:LDEU004107"/>